<accession>A0A9W4R519</accession>
<evidence type="ECO:0000313" key="5">
    <source>
        <dbReference type="EMBL" id="CAH9066870.1"/>
    </source>
</evidence>
<dbReference type="GO" id="GO:0004421">
    <property type="term" value="F:hydroxymethylglutaryl-CoA synthase activity"/>
    <property type="evidence" value="ECO:0007669"/>
    <property type="project" value="InterPro"/>
</dbReference>
<dbReference type="PANTHER" id="PTHR43323:SF2">
    <property type="entry name" value="HYDROXYMETHYLGLUTARYL-COA SYNTHASE"/>
    <property type="match status" value="1"/>
</dbReference>
<reference evidence="5" key="1">
    <citation type="submission" date="2022-07" db="EMBL/GenBank/DDBJ databases">
        <authorList>
            <person name="Criscuolo A."/>
        </authorList>
    </citation>
    <scope>NUCLEOTIDE SEQUENCE</scope>
    <source>
        <strain evidence="5">CIP111854</strain>
    </source>
</reference>
<dbReference type="InterPro" id="IPR013746">
    <property type="entry name" value="HMG_CoA_synt_C_dom"/>
</dbReference>
<dbReference type="EC" id="2.3.3.-" evidence="5"/>
<dbReference type="Pfam" id="PF01154">
    <property type="entry name" value="HMG_CoA_synt_N"/>
    <property type="match status" value="1"/>
</dbReference>
<feature type="domain" description="Hydroxymethylglutaryl-coenzyme A synthase C-terminal" evidence="4">
    <location>
        <begin position="267"/>
        <end position="375"/>
    </location>
</feature>
<dbReference type="SUPFAM" id="SSF53901">
    <property type="entry name" value="Thiolase-like"/>
    <property type="match status" value="2"/>
</dbReference>
<name>A0A9W4R519_9GAMM</name>
<dbReference type="EMBL" id="CAMAPC010000027">
    <property type="protein sequence ID" value="CAH9066870.1"/>
    <property type="molecule type" value="Genomic_DNA"/>
</dbReference>
<dbReference type="InterPro" id="IPR016039">
    <property type="entry name" value="Thiolase-like"/>
</dbReference>
<dbReference type="Proteomes" id="UP001152467">
    <property type="component" value="Unassembled WGS sequence"/>
</dbReference>
<evidence type="ECO:0000256" key="1">
    <source>
        <dbReference type="ARBA" id="ARBA00007061"/>
    </source>
</evidence>
<dbReference type="AlphaFoldDB" id="A0A9W4R519"/>
<gene>
    <name evidence="5" type="primary">pksG_1</name>
    <name evidence="5" type="ORF">PSECIP111854_03977</name>
</gene>
<dbReference type="Pfam" id="PF08540">
    <property type="entry name" value="HMG_CoA_synt_C"/>
    <property type="match status" value="1"/>
</dbReference>
<comment type="similarity">
    <text evidence="1">Belongs to the thiolase-like superfamily. HMG-CoA synthase family.</text>
</comment>
<sequence length="418" mass="46383">MLQVGIEDLNVFGGSTYLDADELASYRNLDKERFSSLLIKGKSVALHYEDPITYAVNAAKPIIDRLSEEDKNSIELVITCTESGIDFGKSLSTYVHEYLGLSRVCRMFEIKQACYSGVAGLQTAVSYILSQASPNAKALVIASDITRFMLHEEGETSQDWSFAEPSGGSGAVAMLISNKPYVFQMDVGASGFYGYEVMDTCRPQPESGAGDADLSLLSYLDCCEQTFLEYCRRVGEADYLSTFDYLAYHTPFGGMVKGAHRTMMRKMTKSDAKTIESDFVARVMPGLDYCQKVGNIMGASMLLSLASTIELGEFDTAKRIGCFSYGSGCSSEFFSGIVRPQAKKILKDHGIAEDLNARYQLNMDEYHNLLRVSNCVKFGTQNIDVDLNYIPSIYQSVSGKGRLYLTAIRDFKRIYEWV</sequence>
<dbReference type="GO" id="GO:0006084">
    <property type="term" value="P:acetyl-CoA metabolic process"/>
    <property type="evidence" value="ECO:0007669"/>
    <property type="project" value="InterPro"/>
</dbReference>
<dbReference type="Gene3D" id="3.40.47.10">
    <property type="match status" value="2"/>
</dbReference>
<organism evidence="5 6">
    <name type="scientific">Pseudoalteromonas holothuriae</name>
    <dbReference type="NCBI Taxonomy" id="2963714"/>
    <lineage>
        <taxon>Bacteria</taxon>
        <taxon>Pseudomonadati</taxon>
        <taxon>Pseudomonadota</taxon>
        <taxon>Gammaproteobacteria</taxon>
        <taxon>Alteromonadales</taxon>
        <taxon>Pseudoalteromonadaceae</taxon>
        <taxon>Pseudoalteromonas</taxon>
    </lineage>
</organism>
<proteinExistence type="inferred from homology"/>
<evidence type="ECO:0000259" key="4">
    <source>
        <dbReference type="Pfam" id="PF08540"/>
    </source>
</evidence>
<feature type="domain" description="Hydroxymethylglutaryl-coenzyme A synthase N-terminal" evidence="3">
    <location>
        <begin position="3"/>
        <end position="178"/>
    </location>
</feature>
<dbReference type="InterPro" id="IPR013528">
    <property type="entry name" value="HMG_CoA_synth_N"/>
</dbReference>
<evidence type="ECO:0000259" key="3">
    <source>
        <dbReference type="Pfam" id="PF01154"/>
    </source>
</evidence>
<comment type="caution">
    <text evidence="5">The sequence shown here is derived from an EMBL/GenBank/DDBJ whole genome shotgun (WGS) entry which is preliminary data.</text>
</comment>
<dbReference type="PANTHER" id="PTHR43323">
    <property type="entry name" value="3-HYDROXY-3-METHYLGLUTARYL COENZYME A SYNTHASE"/>
    <property type="match status" value="1"/>
</dbReference>
<protein>
    <submittedName>
        <fullName evidence="5">Polyketide biosynthesis 3-hydroxy-3-methylglutaryl-ACP synthase PksG</fullName>
        <ecNumber evidence="5">2.3.3.-</ecNumber>
    </submittedName>
</protein>
<keyword evidence="2 5" id="KW-0808">Transferase</keyword>
<evidence type="ECO:0000313" key="6">
    <source>
        <dbReference type="Proteomes" id="UP001152467"/>
    </source>
</evidence>
<dbReference type="CDD" id="cd00827">
    <property type="entry name" value="init_cond_enzymes"/>
    <property type="match status" value="1"/>
</dbReference>
<evidence type="ECO:0000256" key="2">
    <source>
        <dbReference type="ARBA" id="ARBA00022679"/>
    </source>
</evidence>
<keyword evidence="6" id="KW-1185">Reference proteome</keyword>
<keyword evidence="5" id="KW-0012">Acyltransferase</keyword>